<evidence type="ECO:0000313" key="1">
    <source>
        <dbReference type="EMBL" id="MVB12028.1"/>
    </source>
</evidence>
<keyword evidence="3" id="KW-1185">Reference proteome</keyword>
<reference evidence="1 3" key="1">
    <citation type="submission" date="2019-09" db="EMBL/GenBank/DDBJ databases">
        <title>Genome sequence of Clostridium sp. EA1.</title>
        <authorList>
            <person name="Poehlein A."/>
            <person name="Bengelsdorf F.R."/>
            <person name="Daniel R."/>
        </authorList>
    </citation>
    <scope>NUCLEOTIDE SEQUENCE [LARGE SCALE GENOMIC DNA]</scope>
    <source>
        <strain evidence="1 3">EA1</strain>
    </source>
</reference>
<dbReference type="InterPro" id="IPR021238">
    <property type="entry name" value="DUF2620"/>
</dbReference>
<dbReference type="OrthoDB" id="5191605at2"/>
<sequence>MKIAIGGLSKNVVAAAVEKASGGKIETVVTTDIGAVSLLKKKEVDYYFGACESGGGAAISILIGMIGYSNCCTVTKNGQTVKKENVEKFVNEGKIAFGMSVESIEKTVPLLVEALLEKNAN</sequence>
<reference evidence="2 4" key="2">
    <citation type="submission" date="2020-08" db="EMBL/GenBank/DDBJ databases">
        <title>The isolate Caproiciproducens sp. 7D4C2 produces n-caproate at mildly acidic conditions from hexoses: genome and rBOX comparison with related strains and chain-elongating bacteria.</title>
        <authorList>
            <person name="Esquivel-Elizondo S."/>
            <person name="Bagci C."/>
            <person name="Temovska M."/>
            <person name="Jeon B.S."/>
            <person name="Bessarab I."/>
            <person name="Williams R.B.H."/>
            <person name="Huson D.H."/>
            <person name="Angenent L.T."/>
        </authorList>
    </citation>
    <scope>NUCLEOTIDE SEQUENCE [LARGE SCALE GENOMIC DNA]</scope>
    <source>
        <strain evidence="2 4">7D4C2</strain>
    </source>
</reference>
<organism evidence="1 3">
    <name type="scientific">Caproicibacter fermentans</name>
    <dbReference type="NCBI Taxonomy" id="2576756"/>
    <lineage>
        <taxon>Bacteria</taxon>
        <taxon>Bacillati</taxon>
        <taxon>Bacillota</taxon>
        <taxon>Clostridia</taxon>
        <taxon>Eubacteriales</taxon>
        <taxon>Acutalibacteraceae</taxon>
        <taxon>Caproicibacter</taxon>
    </lineage>
</organism>
<protein>
    <submittedName>
        <fullName evidence="2">DUF2620 family protein</fullName>
    </submittedName>
</protein>
<proteinExistence type="predicted"/>
<name>A0A6N8I268_9FIRM</name>
<accession>A0A7G8TAI5</accession>
<dbReference type="AlphaFoldDB" id="A0A6N8I268"/>
<evidence type="ECO:0000313" key="4">
    <source>
        <dbReference type="Proteomes" id="UP000515909"/>
    </source>
</evidence>
<dbReference type="Proteomes" id="UP000469440">
    <property type="component" value="Unassembled WGS sequence"/>
</dbReference>
<dbReference type="KEGG" id="cfem:HCR03_18730"/>
<evidence type="ECO:0000313" key="2">
    <source>
        <dbReference type="EMBL" id="QNK40626.1"/>
    </source>
</evidence>
<dbReference type="Pfam" id="PF10941">
    <property type="entry name" value="DUF2620"/>
    <property type="match status" value="1"/>
</dbReference>
<dbReference type="RefSeq" id="WP_066643076.1">
    <property type="nucleotide sequence ID" value="NZ_CP060286.1"/>
</dbReference>
<evidence type="ECO:0000313" key="3">
    <source>
        <dbReference type="Proteomes" id="UP000469440"/>
    </source>
</evidence>
<dbReference type="Proteomes" id="UP000515909">
    <property type="component" value="Chromosome"/>
</dbReference>
<dbReference type="EMBL" id="CP060286">
    <property type="protein sequence ID" value="QNK40626.1"/>
    <property type="molecule type" value="Genomic_DNA"/>
</dbReference>
<dbReference type="EMBL" id="VWXL01000081">
    <property type="protein sequence ID" value="MVB12028.1"/>
    <property type="molecule type" value="Genomic_DNA"/>
</dbReference>
<gene>
    <name evidence="1" type="ORF">CAFE_27570</name>
    <name evidence="2" type="ORF">HCR03_18730</name>
</gene>
<accession>A0A6N8I268</accession>